<keyword evidence="1" id="KW-0812">Transmembrane</keyword>
<accession>A0AAP2DAI2</accession>
<dbReference type="SUPFAM" id="SSF103481">
    <property type="entry name" value="Multidrug resistance efflux transporter EmrE"/>
    <property type="match status" value="1"/>
</dbReference>
<dbReference type="InterPro" id="IPR037185">
    <property type="entry name" value="EmrE-like"/>
</dbReference>
<organism evidence="3 4">
    <name type="scientific">Dawidia soli</name>
    <dbReference type="NCBI Taxonomy" id="2782352"/>
    <lineage>
        <taxon>Bacteria</taxon>
        <taxon>Pseudomonadati</taxon>
        <taxon>Bacteroidota</taxon>
        <taxon>Cytophagia</taxon>
        <taxon>Cytophagales</taxon>
        <taxon>Chryseotaleaceae</taxon>
        <taxon>Dawidia</taxon>
    </lineage>
</organism>
<dbReference type="RefSeq" id="WP_254090753.1">
    <property type="nucleotide sequence ID" value="NZ_JAHESC010000017.1"/>
</dbReference>
<keyword evidence="1" id="KW-0472">Membrane</keyword>
<proteinExistence type="predicted"/>
<evidence type="ECO:0000313" key="4">
    <source>
        <dbReference type="Proteomes" id="UP001319180"/>
    </source>
</evidence>
<keyword evidence="4" id="KW-1185">Reference proteome</keyword>
<sequence>MASRNDYYKLHFIVFLWGFSAILGKLVTIPAVEMIVWRALFAFLGMGFVIFTTRSSFVVGTRDLIRLLLIGVIVAVHWIAFFGAARVSNVSVSLIGFATNSLWAAILEPWFNRTRIKKFEIALGLVVIFGLYIIFSFDFQYKLGLLMGIAAGFTSALFSIFNARAVKHLHPFTITFYEMIGVFLAALLFLPVYQHFWATDHVLHLLPSGVMDVIYIALLAGVCSVYAYTVAVELMKRISVFVIQLSLNLEPVYGIVMATIIFGSAEKMGWNFYLGTCIIMLAVGAYPVLKKRVAAARERAGKAA</sequence>
<dbReference type="Proteomes" id="UP001319180">
    <property type="component" value="Unassembled WGS sequence"/>
</dbReference>
<name>A0AAP2DAI2_9BACT</name>
<feature type="transmembrane region" description="Helical" evidence="1">
    <location>
        <begin position="35"/>
        <end position="52"/>
    </location>
</feature>
<feature type="transmembrane region" description="Helical" evidence="1">
    <location>
        <begin position="270"/>
        <end position="289"/>
    </location>
</feature>
<feature type="domain" description="EamA" evidence="2">
    <location>
        <begin position="14"/>
        <end position="135"/>
    </location>
</feature>
<protein>
    <submittedName>
        <fullName evidence="3">DMT family transporter</fullName>
    </submittedName>
</protein>
<keyword evidence="1" id="KW-1133">Transmembrane helix</keyword>
<comment type="caution">
    <text evidence="3">The sequence shown here is derived from an EMBL/GenBank/DDBJ whole genome shotgun (WGS) entry which is preliminary data.</text>
</comment>
<dbReference type="PANTHER" id="PTHR22911:SF79">
    <property type="entry name" value="MOBA-LIKE NTP TRANSFERASE DOMAIN-CONTAINING PROTEIN"/>
    <property type="match status" value="1"/>
</dbReference>
<feature type="transmembrane region" description="Helical" evidence="1">
    <location>
        <begin position="90"/>
        <end position="107"/>
    </location>
</feature>
<dbReference type="PANTHER" id="PTHR22911">
    <property type="entry name" value="ACYL-MALONYL CONDENSING ENZYME-RELATED"/>
    <property type="match status" value="1"/>
</dbReference>
<dbReference type="EMBL" id="JAHESC010000017">
    <property type="protein sequence ID" value="MBT1687521.1"/>
    <property type="molecule type" value="Genomic_DNA"/>
</dbReference>
<reference evidence="3 4" key="1">
    <citation type="submission" date="2021-05" db="EMBL/GenBank/DDBJ databases">
        <title>A Polyphasic approach of four new species of the genus Ohtaekwangia: Ohtaekwangia histidinii sp. nov., Ohtaekwangia cretensis sp. nov., Ohtaekwangia indiensis sp. nov., Ohtaekwangia reichenbachii sp. nov. from diverse environment.</title>
        <authorList>
            <person name="Octaviana S."/>
        </authorList>
    </citation>
    <scope>NUCLEOTIDE SEQUENCE [LARGE SCALE GENOMIC DNA]</scope>
    <source>
        <strain evidence="3 4">PWU37</strain>
    </source>
</reference>
<feature type="transmembrane region" description="Helical" evidence="1">
    <location>
        <begin position="175"/>
        <end position="193"/>
    </location>
</feature>
<feature type="transmembrane region" description="Helical" evidence="1">
    <location>
        <begin position="12"/>
        <end position="29"/>
    </location>
</feature>
<feature type="transmembrane region" description="Helical" evidence="1">
    <location>
        <begin position="64"/>
        <end position="84"/>
    </location>
</feature>
<feature type="transmembrane region" description="Helical" evidence="1">
    <location>
        <begin position="119"/>
        <end position="137"/>
    </location>
</feature>
<evidence type="ECO:0000259" key="2">
    <source>
        <dbReference type="Pfam" id="PF00892"/>
    </source>
</evidence>
<dbReference type="AlphaFoldDB" id="A0AAP2DAI2"/>
<evidence type="ECO:0000256" key="1">
    <source>
        <dbReference type="SAM" id="Phobius"/>
    </source>
</evidence>
<dbReference type="GO" id="GO:0016020">
    <property type="term" value="C:membrane"/>
    <property type="evidence" value="ECO:0007669"/>
    <property type="project" value="InterPro"/>
</dbReference>
<feature type="transmembrane region" description="Helical" evidence="1">
    <location>
        <begin position="238"/>
        <end position="264"/>
    </location>
</feature>
<gene>
    <name evidence="3" type="ORF">KK078_13200</name>
</gene>
<evidence type="ECO:0000313" key="3">
    <source>
        <dbReference type="EMBL" id="MBT1687521.1"/>
    </source>
</evidence>
<feature type="transmembrane region" description="Helical" evidence="1">
    <location>
        <begin position="143"/>
        <end position="163"/>
    </location>
</feature>
<dbReference type="Pfam" id="PF00892">
    <property type="entry name" value="EamA"/>
    <property type="match status" value="2"/>
</dbReference>
<feature type="transmembrane region" description="Helical" evidence="1">
    <location>
        <begin position="213"/>
        <end position="231"/>
    </location>
</feature>
<feature type="domain" description="EamA" evidence="2">
    <location>
        <begin position="143"/>
        <end position="283"/>
    </location>
</feature>
<dbReference type="InterPro" id="IPR000620">
    <property type="entry name" value="EamA_dom"/>
</dbReference>